<dbReference type="KEGG" id="mcos:GM418_13485"/>
<name>A0A6I6JTR6_9BACT</name>
<dbReference type="Proteomes" id="UP000428260">
    <property type="component" value="Chromosome"/>
</dbReference>
<sequence>MGLANFDDMDRDKKLISLISCDNQLAFKQIFDLYHVRLFHFAKKYLKSEHLAEEAVQDVFLRLWEKRKELGKVEDFSSWLFQLTRNHVLNILKRAANENRIKEQIRKTLNTYEEHIDKQLFEKESLTILHDVIATLPSQRQEIFRLCRFEEKSYEETAQIMGISKSTVNDHMVKAMKYIKNKFPKEIYE</sequence>
<dbReference type="SUPFAM" id="SSF88659">
    <property type="entry name" value="Sigma3 and sigma4 domains of RNA polymerase sigma factors"/>
    <property type="match status" value="1"/>
</dbReference>
<feature type="domain" description="RNA polymerase sigma factor 70 region 4 type 2" evidence="6">
    <location>
        <begin position="128"/>
        <end position="177"/>
    </location>
</feature>
<keyword evidence="8" id="KW-1185">Reference proteome</keyword>
<keyword evidence="2" id="KW-0805">Transcription regulation</keyword>
<dbReference type="EMBL" id="CP046401">
    <property type="protein sequence ID" value="QGY44639.1"/>
    <property type="molecule type" value="Genomic_DNA"/>
</dbReference>
<dbReference type="InterPro" id="IPR013325">
    <property type="entry name" value="RNA_pol_sigma_r2"/>
</dbReference>
<dbReference type="InterPro" id="IPR014284">
    <property type="entry name" value="RNA_pol_sigma-70_dom"/>
</dbReference>
<feature type="domain" description="RNA polymerase sigma-70 region 2" evidence="5">
    <location>
        <begin position="31"/>
        <end position="96"/>
    </location>
</feature>
<dbReference type="SUPFAM" id="SSF88946">
    <property type="entry name" value="Sigma2 domain of RNA polymerase sigma factors"/>
    <property type="match status" value="1"/>
</dbReference>
<dbReference type="PANTHER" id="PTHR43133">
    <property type="entry name" value="RNA POLYMERASE ECF-TYPE SIGMA FACTO"/>
    <property type="match status" value="1"/>
</dbReference>
<dbReference type="InterPro" id="IPR036388">
    <property type="entry name" value="WH-like_DNA-bd_sf"/>
</dbReference>
<dbReference type="Gene3D" id="1.10.10.10">
    <property type="entry name" value="Winged helix-like DNA-binding domain superfamily/Winged helix DNA-binding domain"/>
    <property type="match status" value="1"/>
</dbReference>
<keyword evidence="4" id="KW-0804">Transcription</keyword>
<dbReference type="CDD" id="cd06171">
    <property type="entry name" value="Sigma70_r4"/>
    <property type="match status" value="1"/>
</dbReference>
<dbReference type="AlphaFoldDB" id="A0A6I6JTR6"/>
<evidence type="ECO:0000256" key="3">
    <source>
        <dbReference type="ARBA" id="ARBA00023082"/>
    </source>
</evidence>
<evidence type="ECO:0000256" key="1">
    <source>
        <dbReference type="ARBA" id="ARBA00010641"/>
    </source>
</evidence>
<evidence type="ECO:0000259" key="5">
    <source>
        <dbReference type="Pfam" id="PF04542"/>
    </source>
</evidence>
<dbReference type="Pfam" id="PF04542">
    <property type="entry name" value="Sigma70_r2"/>
    <property type="match status" value="1"/>
</dbReference>
<evidence type="ECO:0000256" key="4">
    <source>
        <dbReference type="ARBA" id="ARBA00023163"/>
    </source>
</evidence>
<dbReference type="NCBIfam" id="TIGR02985">
    <property type="entry name" value="Sig70_bacteroi1"/>
    <property type="match status" value="1"/>
</dbReference>
<dbReference type="GO" id="GO:0006352">
    <property type="term" value="P:DNA-templated transcription initiation"/>
    <property type="evidence" value="ECO:0007669"/>
    <property type="project" value="InterPro"/>
</dbReference>
<reference evidence="7 8" key="1">
    <citation type="submission" date="2019-11" db="EMBL/GenBank/DDBJ databases">
        <authorList>
            <person name="Zheng R.K."/>
            <person name="Sun C.M."/>
        </authorList>
    </citation>
    <scope>NUCLEOTIDE SEQUENCE [LARGE SCALE GENOMIC DNA]</scope>
    <source>
        <strain evidence="7 8">WC007</strain>
    </source>
</reference>
<protein>
    <submittedName>
        <fullName evidence="7">RNA polymerase sigma-70 factor</fullName>
    </submittedName>
</protein>
<gene>
    <name evidence="7" type="ORF">GM418_13485</name>
</gene>
<dbReference type="Pfam" id="PF08281">
    <property type="entry name" value="Sigma70_r4_2"/>
    <property type="match status" value="1"/>
</dbReference>
<evidence type="ECO:0000259" key="6">
    <source>
        <dbReference type="Pfam" id="PF08281"/>
    </source>
</evidence>
<dbReference type="InterPro" id="IPR013324">
    <property type="entry name" value="RNA_pol_sigma_r3/r4-like"/>
</dbReference>
<dbReference type="RefSeq" id="WP_158867140.1">
    <property type="nucleotide sequence ID" value="NZ_CP046401.1"/>
</dbReference>
<dbReference type="PANTHER" id="PTHR43133:SF46">
    <property type="entry name" value="RNA POLYMERASE SIGMA-70 FACTOR ECF SUBFAMILY"/>
    <property type="match status" value="1"/>
</dbReference>
<evidence type="ECO:0000313" key="8">
    <source>
        <dbReference type="Proteomes" id="UP000428260"/>
    </source>
</evidence>
<evidence type="ECO:0000313" key="7">
    <source>
        <dbReference type="EMBL" id="QGY44639.1"/>
    </source>
</evidence>
<dbReference type="InterPro" id="IPR013249">
    <property type="entry name" value="RNA_pol_sigma70_r4_t2"/>
</dbReference>
<dbReference type="Gene3D" id="1.10.1740.10">
    <property type="match status" value="1"/>
</dbReference>
<dbReference type="InterPro" id="IPR039425">
    <property type="entry name" value="RNA_pol_sigma-70-like"/>
</dbReference>
<dbReference type="GO" id="GO:0003677">
    <property type="term" value="F:DNA binding"/>
    <property type="evidence" value="ECO:0007669"/>
    <property type="project" value="InterPro"/>
</dbReference>
<proteinExistence type="inferred from homology"/>
<organism evidence="7 8">
    <name type="scientific">Maribellus comscasis</name>
    <dbReference type="NCBI Taxonomy" id="2681766"/>
    <lineage>
        <taxon>Bacteria</taxon>
        <taxon>Pseudomonadati</taxon>
        <taxon>Bacteroidota</taxon>
        <taxon>Bacteroidia</taxon>
        <taxon>Marinilabiliales</taxon>
        <taxon>Prolixibacteraceae</taxon>
        <taxon>Maribellus</taxon>
    </lineage>
</organism>
<dbReference type="NCBIfam" id="TIGR02937">
    <property type="entry name" value="sigma70-ECF"/>
    <property type="match status" value="1"/>
</dbReference>
<accession>A0A6I6JTR6</accession>
<comment type="similarity">
    <text evidence="1">Belongs to the sigma-70 factor family. ECF subfamily.</text>
</comment>
<evidence type="ECO:0000256" key="2">
    <source>
        <dbReference type="ARBA" id="ARBA00023015"/>
    </source>
</evidence>
<keyword evidence="3" id="KW-0731">Sigma factor</keyword>
<dbReference type="GO" id="GO:0016987">
    <property type="term" value="F:sigma factor activity"/>
    <property type="evidence" value="ECO:0007669"/>
    <property type="project" value="UniProtKB-KW"/>
</dbReference>
<dbReference type="InterPro" id="IPR014327">
    <property type="entry name" value="RNA_pol_sigma70_bacteroid"/>
</dbReference>
<dbReference type="InterPro" id="IPR007627">
    <property type="entry name" value="RNA_pol_sigma70_r2"/>
</dbReference>